<dbReference type="KEGG" id="soe:110799097"/>
<dbReference type="RefSeq" id="XP_021859994.2">
    <property type="nucleotide sequence ID" value="XM_022004302.2"/>
</dbReference>
<evidence type="ECO:0000259" key="1">
    <source>
        <dbReference type="Pfam" id="PF14214"/>
    </source>
</evidence>
<reference evidence="3" key="2">
    <citation type="submission" date="2025-08" db="UniProtKB">
        <authorList>
            <consortium name="RefSeq"/>
        </authorList>
    </citation>
    <scope>IDENTIFICATION</scope>
    <source>
        <tissue evidence="3">Leaf</tissue>
    </source>
</reference>
<dbReference type="GeneID" id="110799097"/>
<proteinExistence type="predicted"/>
<accession>A0A9R0J2G3</accession>
<dbReference type="PANTHER" id="PTHR45786">
    <property type="entry name" value="DNA BINDING PROTEIN-LIKE"/>
    <property type="match status" value="1"/>
</dbReference>
<dbReference type="AlphaFoldDB" id="A0A9R0J2G3"/>
<reference evidence="2" key="1">
    <citation type="journal article" date="2021" name="Nat. Commun.">
        <title>Genomic analyses provide insights into spinach domestication and the genetic basis of agronomic traits.</title>
        <authorList>
            <person name="Cai X."/>
            <person name="Sun X."/>
            <person name="Xu C."/>
            <person name="Sun H."/>
            <person name="Wang X."/>
            <person name="Ge C."/>
            <person name="Zhang Z."/>
            <person name="Wang Q."/>
            <person name="Fei Z."/>
            <person name="Jiao C."/>
            <person name="Wang Q."/>
        </authorList>
    </citation>
    <scope>NUCLEOTIDE SEQUENCE [LARGE SCALE GENOMIC DNA]</scope>
    <source>
        <strain evidence="2">cv. Varoflay</strain>
    </source>
</reference>
<dbReference type="Pfam" id="PF14214">
    <property type="entry name" value="Helitron_like_N"/>
    <property type="match status" value="1"/>
</dbReference>
<feature type="domain" description="Helitron helicase-like" evidence="1">
    <location>
        <begin position="232"/>
        <end position="384"/>
    </location>
</feature>
<name>A0A9R0J2G3_SPIOL</name>
<organism evidence="2 3">
    <name type="scientific">Spinacia oleracea</name>
    <name type="common">Spinach</name>
    <dbReference type="NCBI Taxonomy" id="3562"/>
    <lineage>
        <taxon>Eukaryota</taxon>
        <taxon>Viridiplantae</taxon>
        <taxon>Streptophyta</taxon>
        <taxon>Embryophyta</taxon>
        <taxon>Tracheophyta</taxon>
        <taxon>Spermatophyta</taxon>
        <taxon>Magnoliopsida</taxon>
        <taxon>eudicotyledons</taxon>
        <taxon>Gunneridae</taxon>
        <taxon>Pentapetalae</taxon>
        <taxon>Caryophyllales</taxon>
        <taxon>Chenopodiaceae</taxon>
        <taxon>Chenopodioideae</taxon>
        <taxon>Anserineae</taxon>
        <taxon>Spinacia</taxon>
    </lineage>
</organism>
<evidence type="ECO:0000313" key="2">
    <source>
        <dbReference type="Proteomes" id="UP000813463"/>
    </source>
</evidence>
<evidence type="ECO:0000313" key="3">
    <source>
        <dbReference type="RefSeq" id="XP_021859994.2"/>
    </source>
</evidence>
<gene>
    <name evidence="3" type="primary">LOC110799097</name>
</gene>
<dbReference type="Proteomes" id="UP000813463">
    <property type="component" value="Chromosome 5"/>
</dbReference>
<dbReference type="PANTHER" id="PTHR45786:SF78">
    <property type="entry name" value="ATP-DEPENDENT DNA HELICASE"/>
    <property type="match status" value="1"/>
</dbReference>
<sequence length="661" mass="75900">MAVITMYKGYWEKDIFISDEMMIIADEMETYARLYNNLFAFSSLGGSIAAKTHKGIYVFKLHGQIYQFIPDLLTHDQAPKFLQLYFYDAQHESENRLGLFPELRADVISILMNIMLINPYAKFFWSLREIDVSENTEIRLNIDFVLDQHVYNAPTSEGVAVIWSEESSSRQCNSPCIVVHGKRSTPFCFHMVIVGGTVVLRRCLVVVEHKLKNLENPATSITVQDVTDLLSVEASAREYAFGFFRNKQAQIRVELYQGIVDTFDGGETSASNVGQRVILPPSFLGGPRDMKRRYLNANTRVQRYGKPDLFITMTCNSNWPEIKQELAPGEKAQNMPELVARIFRAKVVALKKKIKEDHIFGEVAALIYVVEFQKHGLPHVHMLLILKPKFVCAEIPSLDNLHLRKVVLNHMMHDPCGKDNPKCPCMKKGSCKNGYPNLFTPETTSHDSGYPLYRRRDTGESVIIRKTSMDNRWVIPNNPYLSALFDCHLNVEVCSTIQAVKYLYKYVYKGHDRVSFNVTAAGDQRLINEIDQFQSGCWVSPCENAWRIFGFDLFEMFPSVLALHVHFPNMQTVIFRPHKQLSTIVSDDRRSHDAVDKCMAEASGVQMPRALRRLFATILIFCKPSDPLALWQKYYEHLSKDFKHQYMDMKAKVQQLTAREI</sequence>
<dbReference type="InterPro" id="IPR025476">
    <property type="entry name" value="Helitron_helicase-like"/>
</dbReference>
<keyword evidence="2" id="KW-1185">Reference proteome</keyword>
<protein>
    <recommendedName>
        <fullName evidence="1">Helitron helicase-like domain-containing protein</fullName>
    </recommendedName>
</protein>